<evidence type="ECO:0000313" key="1">
    <source>
        <dbReference type="EMBL" id="MET3077454.1"/>
    </source>
</evidence>
<name>A0ABV2E2E8_9GAMM</name>
<evidence type="ECO:0000313" key="2">
    <source>
        <dbReference type="Proteomes" id="UP001548992"/>
    </source>
</evidence>
<comment type="caution">
    <text evidence="1">The sequence shown here is derived from an EMBL/GenBank/DDBJ whole genome shotgun (WGS) entry which is preliminary data.</text>
</comment>
<reference evidence="1 2" key="1">
    <citation type="submission" date="2024-07" db="EMBL/GenBank/DDBJ databases">
        <title>Isolation, whole-genome sequencing, and annotation of five antibiotic-resistant bacteria from environmental samples.</title>
        <authorList>
            <person name="Bedore T."/>
            <person name="Hudson A.O."/>
            <person name="Kumar G."/>
        </authorList>
    </citation>
    <scope>NUCLEOTIDE SEQUENCE [LARGE SCALE GENOMIC DNA]</scope>
    <source>
        <strain evidence="1 2">RIT844</strain>
    </source>
</reference>
<sequence length="72" mass="7770">MILLTIGSKSHELSIADAKQLALALACEVDKPGQPQRFNGKETNFSVQSKTASTLSSDTQTFTRKNIALTNC</sequence>
<proteinExistence type="predicted"/>
<keyword evidence="2" id="KW-1185">Reference proteome</keyword>
<dbReference type="EMBL" id="JBEWWF010000005">
    <property type="protein sequence ID" value="MET3077454.1"/>
    <property type="molecule type" value="Genomic_DNA"/>
</dbReference>
<dbReference type="RefSeq" id="WP_354467638.1">
    <property type="nucleotide sequence ID" value="NZ_JBEWWF010000005.1"/>
</dbReference>
<organism evidence="1 2">
    <name type="scientific">Pantoea leporis</name>
    <dbReference type="NCBI Taxonomy" id="2933780"/>
    <lineage>
        <taxon>Bacteria</taxon>
        <taxon>Pseudomonadati</taxon>
        <taxon>Pseudomonadota</taxon>
        <taxon>Gammaproteobacteria</taxon>
        <taxon>Enterobacterales</taxon>
        <taxon>Erwiniaceae</taxon>
        <taxon>Pantoea</taxon>
    </lineage>
</organism>
<gene>
    <name evidence="1" type="ORF">ABXV16_16995</name>
</gene>
<accession>A0ABV2E2E8</accession>
<protein>
    <submittedName>
        <fullName evidence="1">Uncharacterized protein</fullName>
    </submittedName>
</protein>
<dbReference type="Proteomes" id="UP001548992">
    <property type="component" value="Unassembled WGS sequence"/>
</dbReference>